<dbReference type="VEuPathDB" id="FungiDB:PTTG_25802"/>
<evidence type="ECO:0000313" key="4">
    <source>
        <dbReference type="Proteomes" id="UP000005240"/>
    </source>
</evidence>
<evidence type="ECO:0000313" key="2">
    <source>
        <dbReference type="EMBL" id="OAV98108.1"/>
    </source>
</evidence>
<dbReference type="STRING" id="630390.A0A180H0I2"/>
<name>A0A180H0I2_PUCT1</name>
<organism evidence="2">
    <name type="scientific">Puccinia triticina (isolate 1-1 / race 1 (BBBD))</name>
    <name type="common">Brown leaf rust fungus</name>
    <dbReference type="NCBI Taxonomy" id="630390"/>
    <lineage>
        <taxon>Eukaryota</taxon>
        <taxon>Fungi</taxon>
        <taxon>Dikarya</taxon>
        <taxon>Basidiomycota</taxon>
        <taxon>Pucciniomycotina</taxon>
        <taxon>Pucciniomycetes</taxon>
        <taxon>Pucciniales</taxon>
        <taxon>Pucciniaceae</taxon>
        <taxon>Puccinia</taxon>
    </lineage>
</organism>
<dbReference type="Proteomes" id="UP000005240">
    <property type="component" value="Unassembled WGS sequence"/>
</dbReference>
<dbReference type="OrthoDB" id="10436073at2759"/>
<feature type="compositionally biased region" description="Polar residues" evidence="1">
    <location>
        <begin position="166"/>
        <end position="175"/>
    </location>
</feature>
<reference evidence="2" key="2">
    <citation type="submission" date="2016-05" db="EMBL/GenBank/DDBJ databases">
        <title>Comparative analysis highlights variable genome content of wheat rusts and divergence of the mating loci.</title>
        <authorList>
            <person name="Cuomo C.A."/>
            <person name="Bakkeren G."/>
            <person name="Szabo L."/>
            <person name="Khalil H."/>
            <person name="Joly D."/>
            <person name="Goldberg J."/>
            <person name="Young S."/>
            <person name="Zeng Q."/>
            <person name="Fellers J."/>
        </authorList>
    </citation>
    <scope>NUCLEOTIDE SEQUENCE [LARGE SCALE GENOMIC DNA]</scope>
    <source>
        <strain evidence="2">1-1 BBBD Race 1</strain>
    </source>
</reference>
<evidence type="ECO:0000313" key="3">
    <source>
        <dbReference type="EnsemblFungi" id="PTTG_25802-t43_1-p1"/>
    </source>
</evidence>
<feature type="region of interest" description="Disordered" evidence="1">
    <location>
        <begin position="155"/>
        <end position="243"/>
    </location>
</feature>
<dbReference type="EnsemblFungi" id="PTTG_25802-t43_1">
    <property type="protein sequence ID" value="PTTG_25802-t43_1-p1"/>
    <property type="gene ID" value="PTTG_25802"/>
</dbReference>
<feature type="region of interest" description="Disordered" evidence="1">
    <location>
        <begin position="378"/>
        <end position="397"/>
    </location>
</feature>
<protein>
    <submittedName>
        <fullName evidence="2 3">Uncharacterized protein</fullName>
    </submittedName>
</protein>
<accession>A0A180H0I2</accession>
<dbReference type="EMBL" id="ADAS02000009">
    <property type="protein sequence ID" value="OAV98108.1"/>
    <property type="molecule type" value="Genomic_DNA"/>
</dbReference>
<evidence type="ECO:0000256" key="1">
    <source>
        <dbReference type="SAM" id="MobiDB-lite"/>
    </source>
</evidence>
<sequence>MSTHLSDHELGIPQTPDIMLNKPMESSASSYNRHDGQFCVPHRAGPESGYRQYTHVQHDQYQYHQGYRSQQLYNSPVSSSQPSYPPLSDFDNTQNISHLPYSDNNRCSSNFNISFRENPSNSLSGVNPHQYPDLLRNSLLFSAPAQQLAVSNSAPYNHSAIPRPNPASNAAQSTGKNKRKRTNPALAHQLHGSVTTSSDQSLCQTKSTDVGNSEEDVFDSSALPTSPDNHRNDNAENGEPPVASYDIPLPPPDTIGKLSEIFCTPPETMAKFEKLPLYELRKLQSTHIKLHRLNLRIKSEAETLYFEYQKKIQLLSLKFSRPATSIARYLGQNRSRKKNQWNKFKAEDPTAKETFHDSAVELSQQNKDVAVTYKATLPKPPGHAEEEEDSFDPKKKVKSSRNVMKNVRKWRDTVERQLKELSDEGYIEGFLVLASQDHTVNFFSQGGSFIANQFLRNLMDKGDPVGGFHSYAAGTQGRGPPTNQIGLTTQVVSSCKVVPSVEGGTGATVGSSTIVGTSTIVGARKVDGPSVVVAASIESGPPEVGSRSEDVSRSEVGSRLEVGLASKVVNPGVLPSMDVQNTARTTYARRKPAGLKEYSDVCRGSLVKNKKHITEVLGKMFFASGGDSWGWPGTNTDAGLAAFKLKLVVAPNKLGVEGCLRNKPIRSMKIESTWKILRGLEKGWITLVPIEQTETADANKNQAE</sequence>
<feature type="compositionally biased region" description="Basic and acidic residues" evidence="1">
    <location>
        <begin position="1"/>
        <end position="10"/>
    </location>
</feature>
<gene>
    <name evidence="2" type="ORF">PTTG_25802</name>
</gene>
<dbReference type="AlphaFoldDB" id="A0A180H0I2"/>
<reference evidence="3 4" key="3">
    <citation type="journal article" date="2017" name="G3 (Bethesda)">
        <title>Comparative analysis highlights variable genome content of wheat rusts and divergence of the mating loci.</title>
        <authorList>
            <person name="Cuomo C.A."/>
            <person name="Bakkeren G."/>
            <person name="Khalil H.B."/>
            <person name="Panwar V."/>
            <person name="Joly D."/>
            <person name="Linning R."/>
            <person name="Sakthikumar S."/>
            <person name="Song X."/>
            <person name="Adiconis X."/>
            <person name="Fan L."/>
            <person name="Goldberg J.M."/>
            <person name="Levin J.Z."/>
            <person name="Young S."/>
            <person name="Zeng Q."/>
            <person name="Anikster Y."/>
            <person name="Bruce M."/>
            <person name="Wang M."/>
            <person name="Yin C."/>
            <person name="McCallum B."/>
            <person name="Szabo L.J."/>
            <person name="Hulbert S."/>
            <person name="Chen X."/>
            <person name="Fellers J.P."/>
        </authorList>
    </citation>
    <scope>NUCLEOTIDE SEQUENCE</scope>
    <source>
        <strain evidence="4">Isolate 1-1 / race 1 (BBBD)</strain>
        <strain evidence="3">isolate 1-1 / race 1 (BBBD)</strain>
    </source>
</reference>
<proteinExistence type="predicted"/>
<reference evidence="2" key="1">
    <citation type="submission" date="2009-11" db="EMBL/GenBank/DDBJ databases">
        <authorList>
            <consortium name="The Broad Institute Genome Sequencing Platform"/>
            <person name="Ward D."/>
            <person name="Feldgarden M."/>
            <person name="Earl A."/>
            <person name="Young S.K."/>
            <person name="Zeng Q."/>
            <person name="Koehrsen M."/>
            <person name="Alvarado L."/>
            <person name="Berlin A."/>
            <person name="Bochicchio J."/>
            <person name="Borenstein D."/>
            <person name="Chapman S.B."/>
            <person name="Chen Z."/>
            <person name="Engels R."/>
            <person name="Freedman E."/>
            <person name="Gellesch M."/>
            <person name="Goldberg J."/>
            <person name="Griggs A."/>
            <person name="Gujja S."/>
            <person name="Heilman E."/>
            <person name="Heiman D."/>
            <person name="Hepburn T."/>
            <person name="Howarth C."/>
            <person name="Jen D."/>
            <person name="Larson L."/>
            <person name="Lewis B."/>
            <person name="Mehta T."/>
            <person name="Park D."/>
            <person name="Pearson M."/>
            <person name="Roberts A."/>
            <person name="Saif S."/>
            <person name="Shea T."/>
            <person name="Shenoy N."/>
            <person name="Sisk P."/>
            <person name="Stolte C."/>
            <person name="Sykes S."/>
            <person name="Thomson T."/>
            <person name="Walk T."/>
            <person name="White J."/>
            <person name="Yandava C."/>
            <person name="Izard J."/>
            <person name="Baranova O.V."/>
            <person name="Blanton J.M."/>
            <person name="Tanner A.C."/>
            <person name="Dewhirst F.E."/>
            <person name="Haas B."/>
            <person name="Nusbaum C."/>
            <person name="Birren B."/>
        </authorList>
    </citation>
    <scope>NUCLEOTIDE SEQUENCE [LARGE SCALE GENOMIC DNA]</scope>
    <source>
        <strain evidence="2">1-1 BBBD Race 1</strain>
    </source>
</reference>
<keyword evidence="4" id="KW-1185">Reference proteome</keyword>
<feature type="compositionally biased region" description="Polar residues" evidence="1">
    <location>
        <begin position="192"/>
        <end position="211"/>
    </location>
</feature>
<feature type="region of interest" description="Disordered" evidence="1">
    <location>
        <begin position="1"/>
        <end position="32"/>
    </location>
</feature>
<reference evidence="3" key="4">
    <citation type="submission" date="2025-05" db="UniProtKB">
        <authorList>
            <consortium name="EnsemblFungi"/>
        </authorList>
    </citation>
    <scope>IDENTIFICATION</scope>
    <source>
        <strain evidence="3">isolate 1-1 / race 1 (BBBD)</strain>
    </source>
</reference>